<evidence type="ECO:0000313" key="1">
    <source>
        <dbReference type="EMBL" id="QDU08167.1"/>
    </source>
</evidence>
<dbReference type="Pfam" id="PF22281">
    <property type="entry name" value="DUF6959"/>
    <property type="match status" value="1"/>
</dbReference>
<organism evidence="1 2">
    <name type="scientific">Gimesia aquarii</name>
    <dbReference type="NCBI Taxonomy" id="2527964"/>
    <lineage>
        <taxon>Bacteria</taxon>
        <taxon>Pseudomonadati</taxon>
        <taxon>Planctomycetota</taxon>
        <taxon>Planctomycetia</taxon>
        <taxon>Planctomycetales</taxon>
        <taxon>Planctomycetaceae</taxon>
        <taxon>Gimesia</taxon>
    </lineage>
</organism>
<dbReference type="EMBL" id="CP037422">
    <property type="protein sequence ID" value="QDU08167.1"/>
    <property type="molecule type" value="Genomic_DNA"/>
</dbReference>
<evidence type="ECO:0000313" key="2">
    <source>
        <dbReference type="Proteomes" id="UP000318384"/>
    </source>
</evidence>
<protein>
    <submittedName>
        <fullName evidence="1">Uncharacterized protein</fullName>
    </submittedName>
</protein>
<dbReference type="AlphaFoldDB" id="A0A517WSD3"/>
<dbReference type="InterPro" id="IPR053801">
    <property type="entry name" value="DUF6959"/>
</dbReference>
<dbReference type="Proteomes" id="UP000318384">
    <property type="component" value="Chromosome"/>
</dbReference>
<dbReference type="RefSeq" id="WP_145172612.1">
    <property type="nucleotide sequence ID" value="NZ_CP037422.1"/>
</dbReference>
<keyword evidence="2" id="KW-1185">Reference proteome</keyword>
<accession>A0A517WSD3</accession>
<name>A0A517WSD3_9PLAN</name>
<dbReference type="OrthoDB" id="281433at2"/>
<gene>
    <name evidence="1" type="ORF">V202x_15310</name>
</gene>
<proteinExistence type="predicted"/>
<reference evidence="1 2" key="1">
    <citation type="submission" date="2019-03" db="EMBL/GenBank/DDBJ databases">
        <title>Deep-cultivation of Planctomycetes and their phenomic and genomic characterization uncovers novel biology.</title>
        <authorList>
            <person name="Wiegand S."/>
            <person name="Jogler M."/>
            <person name="Boedeker C."/>
            <person name="Pinto D."/>
            <person name="Vollmers J."/>
            <person name="Rivas-Marin E."/>
            <person name="Kohn T."/>
            <person name="Peeters S.H."/>
            <person name="Heuer A."/>
            <person name="Rast P."/>
            <person name="Oberbeckmann S."/>
            <person name="Bunk B."/>
            <person name="Jeske O."/>
            <person name="Meyerdierks A."/>
            <person name="Storesund J.E."/>
            <person name="Kallscheuer N."/>
            <person name="Luecker S."/>
            <person name="Lage O.M."/>
            <person name="Pohl T."/>
            <person name="Merkel B.J."/>
            <person name="Hornburger P."/>
            <person name="Mueller R.-W."/>
            <person name="Bruemmer F."/>
            <person name="Labrenz M."/>
            <person name="Spormann A.M."/>
            <person name="Op den Camp H."/>
            <person name="Overmann J."/>
            <person name="Amann R."/>
            <person name="Jetten M.S.M."/>
            <person name="Mascher T."/>
            <person name="Medema M.H."/>
            <person name="Devos D.P."/>
            <person name="Kaster A.-K."/>
            <person name="Ovreas L."/>
            <person name="Rohde M."/>
            <person name="Galperin M.Y."/>
            <person name="Jogler C."/>
        </authorList>
    </citation>
    <scope>NUCLEOTIDE SEQUENCE [LARGE SCALE GENOMIC DNA]</scope>
    <source>
        <strain evidence="1 2">V202</strain>
    </source>
</reference>
<sequence length="90" mass="10244">MKKITVELYTDQKNGAVLKLPNRQYPGVLIQGDTLHILIDDLNEALEECRLLTGSEDVCEGLEYIIDRLASYKNKYDKVISASQKDENNK</sequence>